<evidence type="ECO:0000313" key="5">
    <source>
        <dbReference type="EMBL" id="GAX09364.1"/>
    </source>
</evidence>
<keyword evidence="3" id="KW-0539">Nucleus</keyword>
<dbReference type="OrthoDB" id="1939643at2759"/>
<keyword evidence="6" id="KW-1185">Reference proteome</keyword>
<dbReference type="Proteomes" id="UP000198406">
    <property type="component" value="Unassembled WGS sequence"/>
</dbReference>
<evidence type="ECO:0000256" key="4">
    <source>
        <dbReference type="SAM" id="MobiDB-lite"/>
    </source>
</evidence>
<protein>
    <recommendedName>
        <fullName evidence="7">Mif2/CENP-C cupin domain-containing protein</fullName>
    </recommendedName>
</protein>
<dbReference type="EMBL" id="BDSP01000007">
    <property type="protein sequence ID" value="GAX09364.1"/>
    <property type="molecule type" value="Genomic_DNA"/>
</dbReference>
<dbReference type="GO" id="GO:0051455">
    <property type="term" value="P:spindle attachment to meiosis I kinetochore"/>
    <property type="evidence" value="ECO:0007669"/>
    <property type="project" value="TreeGrafter"/>
</dbReference>
<feature type="compositionally biased region" description="Acidic residues" evidence="4">
    <location>
        <begin position="172"/>
        <end position="181"/>
    </location>
</feature>
<evidence type="ECO:0000256" key="2">
    <source>
        <dbReference type="ARBA" id="ARBA00010291"/>
    </source>
</evidence>
<proteinExistence type="inferred from homology"/>
<feature type="region of interest" description="Disordered" evidence="4">
    <location>
        <begin position="364"/>
        <end position="383"/>
    </location>
</feature>
<reference evidence="5 6" key="1">
    <citation type="journal article" date="2015" name="Plant Cell">
        <title>Oil accumulation by the oleaginous diatom Fistulifera solaris as revealed by the genome and transcriptome.</title>
        <authorList>
            <person name="Tanaka T."/>
            <person name="Maeda Y."/>
            <person name="Veluchamy A."/>
            <person name="Tanaka M."/>
            <person name="Abida H."/>
            <person name="Marechal E."/>
            <person name="Bowler C."/>
            <person name="Muto M."/>
            <person name="Sunaga Y."/>
            <person name="Tanaka M."/>
            <person name="Yoshino T."/>
            <person name="Taniguchi T."/>
            <person name="Fukuda Y."/>
            <person name="Nemoto M."/>
            <person name="Matsumoto M."/>
            <person name="Wong P.S."/>
            <person name="Aburatani S."/>
            <person name="Fujibuchi W."/>
        </authorList>
    </citation>
    <scope>NUCLEOTIDE SEQUENCE [LARGE SCALE GENOMIC DNA]</scope>
    <source>
        <strain evidence="5 6">JPCC DA0580</strain>
    </source>
</reference>
<name>A0A1Z5J5V0_FISSO</name>
<feature type="region of interest" description="Disordered" evidence="4">
    <location>
        <begin position="1"/>
        <end position="306"/>
    </location>
</feature>
<feature type="compositionally biased region" description="Basic and acidic residues" evidence="4">
    <location>
        <begin position="297"/>
        <end position="306"/>
    </location>
</feature>
<comment type="similarity">
    <text evidence="2">Belongs to the CENP-C/MIF2 family.</text>
</comment>
<feature type="compositionally biased region" description="Basic and acidic residues" evidence="4">
    <location>
        <begin position="126"/>
        <end position="136"/>
    </location>
</feature>
<dbReference type="GO" id="GO:0000776">
    <property type="term" value="C:kinetochore"/>
    <property type="evidence" value="ECO:0007669"/>
    <property type="project" value="InterPro"/>
</dbReference>
<dbReference type="Gene3D" id="2.60.120.10">
    <property type="entry name" value="Jelly Rolls"/>
    <property type="match status" value="1"/>
</dbReference>
<dbReference type="GO" id="GO:0005634">
    <property type="term" value="C:nucleus"/>
    <property type="evidence" value="ECO:0007669"/>
    <property type="project" value="UniProtKB-SubCell"/>
</dbReference>
<sequence length="573" mass="63435">MATAAGKQRSLRGKRTGIQIPESNNDDLDNVFAGATSPPATQDGEADSVQYTVERSTRKKKQLRFSLGPDDSSKNSTENGGDVTRLVSGLQRATRQSLSPSELSKVSTAPPSLDRSTVAQFDDEEIGRNLQEHGGEDDFSPLLKAKIGEEIADLPITQDDMDDDMIPPAPDDNSDTEDENPDFLSPKTPALSPAPVDKTPGQLPATTPALDDTDDEDDGVGFQIGDDDHQTPMLSSREVSEEKKKKRKKKHKSTSDDTTDVNEFQRKQKKKLKNRTFSPKGMQSGPLTYKHVVPVTDPKDEPAEGLRRSKRMRIAPLAFWKNEGADYVPNDFDDDLIDGLETMPVVKAYRIAEKTPYKKRKVPDLNHQEQNTKTKKSVSSKASIPAEAEFDSSKLKKKYKYIDSDTAYVWDDCYERADDLAVVGYKDRMVARKLPMQRRHKSDGKVVGVASQAFNVSTDSNPVYPSYIMGNLTLPPGGIKDPESVGACAQTFTVVTGQKNALEISYGDPDVNEGEWEHESASRFLLNPGDIFRVPPGNCYRIQNHSKDTESFLTWTIIRSNYHIADGGSVNSR</sequence>
<dbReference type="InParanoid" id="A0A1Z5J5V0"/>
<evidence type="ECO:0000256" key="3">
    <source>
        <dbReference type="ARBA" id="ARBA00023242"/>
    </source>
</evidence>
<dbReference type="PANTHER" id="PTHR16684:SF11">
    <property type="entry name" value="CENTROMERE PROTEIN C"/>
    <property type="match status" value="1"/>
</dbReference>
<comment type="caution">
    <text evidence="5">The sequence shown here is derived from an EMBL/GenBank/DDBJ whole genome shotgun (WGS) entry which is preliminary data.</text>
</comment>
<comment type="subcellular location">
    <subcellularLocation>
        <location evidence="1">Nucleus</location>
    </subcellularLocation>
</comment>
<dbReference type="PANTHER" id="PTHR16684">
    <property type="entry name" value="CENTROMERE PROTEIN C"/>
    <property type="match status" value="1"/>
</dbReference>
<dbReference type="SUPFAM" id="SSF51182">
    <property type="entry name" value="RmlC-like cupins"/>
    <property type="match status" value="1"/>
</dbReference>
<dbReference type="GO" id="GO:0051315">
    <property type="term" value="P:attachment of mitotic spindle microtubules to kinetochore"/>
    <property type="evidence" value="ECO:0007669"/>
    <property type="project" value="TreeGrafter"/>
</dbReference>
<dbReference type="InterPro" id="IPR028386">
    <property type="entry name" value="CENP-C/Mif2/cnp3"/>
</dbReference>
<dbReference type="AlphaFoldDB" id="A0A1Z5J5V0"/>
<dbReference type="InterPro" id="IPR014710">
    <property type="entry name" value="RmlC-like_jellyroll"/>
</dbReference>
<evidence type="ECO:0008006" key="7">
    <source>
        <dbReference type="Google" id="ProtNLM"/>
    </source>
</evidence>
<evidence type="ECO:0000313" key="6">
    <source>
        <dbReference type="Proteomes" id="UP000198406"/>
    </source>
</evidence>
<dbReference type="GO" id="GO:0051382">
    <property type="term" value="P:kinetochore assembly"/>
    <property type="evidence" value="ECO:0007669"/>
    <property type="project" value="InterPro"/>
</dbReference>
<gene>
    <name evidence="5" type="ORF">FisN_6Lh265</name>
</gene>
<accession>A0A1Z5J5V0</accession>
<organism evidence="5 6">
    <name type="scientific">Fistulifera solaris</name>
    <name type="common">Oleaginous diatom</name>
    <dbReference type="NCBI Taxonomy" id="1519565"/>
    <lineage>
        <taxon>Eukaryota</taxon>
        <taxon>Sar</taxon>
        <taxon>Stramenopiles</taxon>
        <taxon>Ochrophyta</taxon>
        <taxon>Bacillariophyta</taxon>
        <taxon>Bacillariophyceae</taxon>
        <taxon>Bacillariophycidae</taxon>
        <taxon>Naviculales</taxon>
        <taxon>Naviculaceae</taxon>
        <taxon>Fistulifera</taxon>
    </lineage>
</organism>
<feature type="compositionally biased region" description="Polar residues" evidence="4">
    <location>
        <begin position="91"/>
        <end position="119"/>
    </location>
</feature>
<dbReference type="InterPro" id="IPR011051">
    <property type="entry name" value="RmlC_Cupin_sf"/>
</dbReference>
<dbReference type="GO" id="GO:0019237">
    <property type="term" value="F:centromeric DNA binding"/>
    <property type="evidence" value="ECO:0007669"/>
    <property type="project" value="InterPro"/>
</dbReference>
<evidence type="ECO:0000256" key="1">
    <source>
        <dbReference type="ARBA" id="ARBA00004123"/>
    </source>
</evidence>